<sequence length="73" mass="8573">MFNAKSHSSPFYTGVYVIKVEISVIRDFRIIFSFALAHCFLNSIIFLVNKKKKKMRKTGKSKETMHMEKKPFV</sequence>
<feature type="transmembrane region" description="Helical" evidence="1">
    <location>
        <begin position="30"/>
        <end position="48"/>
    </location>
</feature>
<dbReference type="InParanoid" id="A0A068UME8"/>
<name>A0A068UME8_COFCA</name>
<dbReference type="Proteomes" id="UP000295252">
    <property type="component" value="Chromosome IV"/>
</dbReference>
<evidence type="ECO:0000313" key="2">
    <source>
        <dbReference type="EMBL" id="CDP08778.1"/>
    </source>
</evidence>
<dbReference type="Gramene" id="CDP08778">
    <property type="protein sequence ID" value="CDP08778"/>
    <property type="gene ID" value="GSCOC_T00027873001"/>
</dbReference>
<dbReference type="AlphaFoldDB" id="A0A068UME8"/>
<accession>A0A068UME8</accession>
<proteinExistence type="predicted"/>
<reference evidence="3" key="1">
    <citation type="journal article" date="2014" name="Science">
        <title>The coffee genome provides insight into the convergent evolution of caffeine biosynthesis.</title>
        <authorList>
            <person name="Denoeud F."/>
            <person name="Carretero-Paulet L."/>
            <person name="Dereeper A."/>
            <person name="Droc G."/>
            <person name="Guyot R."/>
            <person name="Pietrella M."/>
            <person name="Zheng C."/>
            <person name="Alberti A."/>
            <person name="Anthony F."/>
            <person name="Aprea G."/>
            <person name="Aury J.M."/>
            <person name="Bento P."/>
            <person name="Bernard M."/>
            <person name="Bocs S."/>
            <person name="Campa C."/>
            <person name="Cenci A."/>
            <person name="Combes M.C."/>
            <person name="Crouzillat D."/>
            <person name="Da Silva C."/>
            <person name="Daddiego L."/>
            <person name="De Bellis F."/>
            <person name="Dussert S."/>
            <person name="Garsmeur O."/>
            <person name="Gayraud T."/>
            <person name="Guignon V."/>
            <person name="Jahn K."/>
            <person name="Jamilloux V."/>
            <person name="Joet T."/>
            <person name="Labadie K."/>
            <person name="Lan T."/>
            <person name="Leclercq J."/>
            <person name="Lepelley M."/>
            <person name="Leroy T."/>
            <person name="Li L.T."/>
            <person name="Librado P."/>
            <person name="Lopez L."/>
            <person name="Munoz A."/>
            <person name="Noel B."/>
            <person name="Pallavicini A."/>
            <person name="Perrotta G."/>
            <person name="Poncet V."/>
            <person name="Pot D."/>
            <person name="Priyono X."/>
            <person name="Rigoreau M."/>
            <person name="Rouard M."/>
            <person name="Rozas J."/>
            <person name="Tranchant-Dubreuil C."/>
            <person name="VanBuren R."/>
            <person name="Zhang Q."/>
            <person name="Andrade A.C."/>
            <person name="Argout X."/>
            <person name="Bertrand B."/>
            <person name="de Kochko A."/>
            <person name="Graziosi G."/>
            <person name="Henry R.J."/>
            <person name="Jayarama X."/>
            <person name="Ming R."/>
            <person name="Nagai C."/>
            <person name="Rounsley S."/>
            <person name="Sankoff D."/>
            <person name="Giuliano G."/>
            <person name="Albert V.A."/>
            <person name="Wincker P."/>
            <person name="Lashermes P."/>
        </authorList>
    </citation>
    <scope>NUCLEOTIDE SEQUENCE [LARGE SCALE GENOMIC DNA]</scope>
    <source>
        <strain evidence="3">cv. DH200-94</strain>
    </source>
</reference>
<evidence type="ECO:0000313" key="3">
    <source>
        <dbReference type="Proteomes" id="UP000295252"/>
    </source>
</evidence>
<keyword evidence="1" id="KW-0472">Membrane</keyword>
<evidence type="ECO:0000256" key="1">
    <source>
        <dbReference type="SAM" id="Phobius"/>
    </source>
</evidence>
<organism evidence="2 3">
    <name type="scientific">Coffea canephora</name>
    <name type="common">Robusta coffee</name>
    <dbReference type="NCBI Taxonomy" id="49390"/>
    <lineage>
        <taxon>Eukaryota</taxon>
        <taxon>Viridiplantae</taxon>
        <taxon>Streptophyta</taxon>
        <taxon>Embryophyta</taxon>
        <taxon>Tracheophyta</taxon>
        <taxon>Spermatophyta</taxon>
        <taxon>Magnoliopsida</taxon>
        <taxon>eudicotyledons</taxon>
        <taxon>Gunneridae</taxon>
        <taxon>Pentapetalae</taxon>
        <taxon>asterids</taxon>
        <taxon>lamiids</taxon>
        <taxon>Gentianales</taxon>
        <taxon>Rubiaceae</taxon>
        <taxon>Ixoroideae</taxon>
        <taxon>Gardenieae complex</taxon>
        <taxon>Bertiereae - Coffeeae clade</taxon>
        <taxon>Coffeeae</taxon>
        <taxon>Coffea</taxon>
    </lineage>
</organism>
<dbReference type="EMBL" id="HG739119">
    <property type="protein sequence ID" value="CDP08778.1"/>
    <property type="molecule type" value="Genomic_DNA"/>
</dbReference>
<keyword evidence="3" id="KW-1185">Reference proteome</keyword>
<keyword evidence="1" id="KW-1133">Transmembrane helix</keyword>
<gene>
    <name evidence="2" type="ORF">GSCOC_T00027873001</name>
</gene>
<keyword evidence="1" id="KW-0812">Transmembrane</keyword>
<protein>
    <submittedName>
        <fullName evidence="2">Uncharacterized protein</fullName>
    </submittedName>
</protein>